<keyword evidence="2" id="KW-1185">Reference proteome</keyword>
<name>A0ACC0NT03_RHOML</name>
<organism evidence="1 2">
    <name type="scientific">Rhododendron molle</name>
    <name type="common">Chinese azalea</name>
    <name type="synonym">Azalea mollis</name>
    <dbReference type="NCBI Taxonomy" id="49168"/>
    <lineage>
        <taxon>Eukaryota</taxon>
        <taxon>Viridiplantae</taxon>
        <taxon>Streptophyta</taxon>
        <taxon>Embryophyta</taxon>
        <taxon>Tracheophyta</taxon>
        <taxon>Spermatophyta</taxon>
        <taxon>Magnoliopsida</taxon>
        <taxon>eudicotyledons</taxon>
        <taxon>Gunneridae</taxon>
        <taxon>Pentapetalae</taxon>
        <taxon>asterids</taxon>
        <taxon>Ericales</taxon>
        <taxon>Ericaceae</taxon>
        <taxon>Ericoideae</taxon>
        <taxon>Rhodoreae</taxon>
        <taxon>Rhododendron</taxon>
    </lineage>
</organism>
<protein>
    <submittedName>
        <fullName evidence="1">Uncharacterized protein</fullName>
    </submittedName>
</protein>
<proteinExistence type="predicted"/>
<evidence type="ECO:0000313" key="2">
    <source>
        <dbReference type="Proteomes" id="UP001062846"/>
    </source>
</evidence>
<dbReference type="Proteomes" id="UP001062846">
    <property type="component" value="Chromosome 5"/>
</dbReference>
<evidence type="ECO:0000313" key="1">
    <source>
        <dbReference type="EMBL" id="KAI8556094.1"/>
    </source>
</evidence>
<comment type="caution">
    <text evidence="1">The sequence shown here is derived from an EMBL/GenBank/DDBJ whole genome shotgun (WGS) entry which is preliminary data.</text>
</comment>
<accession>A0ACC0NT03</accession>
<dbReference type="EMBL" id="CM046392">
    <property type="protein sequence ID" value="KAI8556094.1"/>
    <property type="molecule type" value="Genomic_DNA"/>
</dbReference>
<sequence>MDSFQDKKTRIRLRVRLQPPTSAGNQKASWEAQSKQCFICVSVEELEGDYHVTLHDEEDAGDDDDDDNLELVPN</sequence>
<gene>
    <name evidence="1" type="ORF">RHMOL_Rhmol05G0225200</name>
</gene>
<reference evidence="1" key="1">
    <citation type="submission" date="2022-02" db="EMBL/GenBank/DDBJ databases">
        <title>Plant Genome Project.</title>
        <authorList>
            <person name="Zhang R.-G."/>
        </authorList>
    </citation>
    <scope>NUCLEOTIDE SEQUENCE</scope>
    <source>
        <strain evidence="1">AT1</strain>
    </source>
</reference>